<evidence type="ECO:0000256" key="4">
    <source>
        <dbReference type="ARBA" id="ARBA00023004"/>
    </source>
</evidence>
<evidence type="ECO:0000256" key="2">
    <source>
        <dbReference type="ARBA" id="ARBA00022723"/>
    </source>
</evidence>
<sequence length="164" mass="18206">MEISLKVNGELYPIEVDPETPLLWVLRDVLDLKGTKFGCGKAACGACTLLVDGKSVRSCSFAVKFAEGKEVTTIEGLGTKENPHPVQQAWIEEVVPQCGYCQPGFMMATVALLKNIPNPTDDDIDRNIINVCRCATYYRMRKAIHRASELSQQETDKEVENNKV</sequence>
<name>A0A223V2W9_9FLAO</name>
<evidence type="ECO:0000313" key="7">
    <source>
        <dbReference type="Proteomes" id="UP000215244"/>
    </source>
</evidence>
<dbReference type="EMBL" id="CP022957">
    <property type="protein sequence ID" value="ASV29348.1"/>
    <property type="molecule type" value="Genomic_DNA"/>
</dbReference>
<keyword evidence="3" id="KW-0560">Oxidoreductase</keyword>
<dbReference type="GO" id="GO:0051537">
    <property type="term" value="F:2 iron, 2 sulfur cluster binding"/>
    <property type="evidence" value="ECO:0007669"/>
    <property type="project" value="UniProtKB-KW"/>
</dbReference>
<keyword evidence="5" id="KW-0411">Iron-sulfur</keyword>
<dbReference type="Pfam" id="PF00111">
    <property type="entry name" value="Fer2"/>
    <property type="match status" value="1"/>
</dbReference>
<dbReference type="PROSITE" id="PS00197">
    <property type="entry name" value="2FE2S_FER_1"/>
    <property type="match status" value="1"/>
</dbReference>
<dbReference type="InterPro" id="IPR051452">
    <property type="entry name" value="Diverse_Oxidoreductases"/>
</dbReference>
<evidence type="ECO:0000256" key="3">
    <source>
        <dbReference type="ARBA" id="ARBA00023002"/>
    </source>
</evidence>
<organism evidence="6 7">
    <name type="scientific">Maribacter cobaltidurans</name>
    <dbReference type="NCBI Taxonomy" id="1178778"/>
    <lineage>
        <taxon>Bacteria</taxon>
        <taxon>Pseudomonadati</taxon>
        <taxon>Bacteroidota</taxon>
        <taxon>Flavobacteriia</taxon>
        <taxon>Flavobacteriales</taxon>
        <taxon>Flavobacteriaceae</taxon>
        <taxon>Maribacter</taxon>
    </lineage>
</organism>
<evidence type="ECO:0000313" key="6">
    <source>
        <dbReference type="EMBL" id="ASV29348.1"/>
    </source>
</evidence>
<dbReference type="InterPro" id="IPR001041">
    <property type="entry name" value="2Fe-2S_ferredoxin-type"/>
</dbReference>
<dbReference type="Gene3D" id="3.10.20.30">
    <property type="match status" value="1"/>
</dbReference>
<dbReference type="InterPro" id="IPR036010">
    <property type="entry name" value="2Fe-2S_ferredoxin-like_sf"/>
</dbReference>
<dbReference type="FunFam" id="3.10.20.30:FF:000020">
    <property type="entry name" value="Xanthine dehydrogenase iron-sulfur subunit"/>
    <property type="match status" value="1"/>
</dbReference>
<dbReference type="SUPFAM" id="SSF47741">
    <property type="entry name" value="CO dehydrogenase ISP C-domain like"/>
    <property type="match status" value="1"/>
</dbReference>
<keyword evidence="2" id="KW-0479">Metal-binding</keyword>
<evidence type="ECO:0000256" key="1">
    <source>
        <dbReference type="ARBA" id="ARBA00022714"/>
    </source>
</evidence>
<dbReference type="OrthoDB" id="9796880at2"/>
<dbReference type="GO" id="GO:0046872">
    <property type="term" value="F:metal ion binding"/>
    <property type="evidence" value="ECO:0007669"/>
    <property type="project" value="UniProtKB-KW"/>
</dbReference>
<dbReference type="InterPro" id="IPR012675">
    <property type="entry name" value="Beta-grasp_dom_sf"/>
</dbReference>
<dbReference type="PANTHER" id="PTHR44379">
    <property type="entry name" value="OXIDOREDUCTASE WITH IRON-SULFUR SUBUNIT"/>
    <property type="match status" value="1"/>
</dbReference>
<dbReference type="Gene3D" id="1.10.150.120">
    <property type="entry name" value="[2Fe-2S]-binding domain"/>
    <property type="match status" value="1"/>
</dbReference>
<dbReference type="InterPro" id="IPR006058">
    <property type="entry name" value="2Fe2S_fd_BS"/>
</dbReference>
<keyword evidence="4" id="KW-0408">Iron</keyword>
<dbReference type="AlphaFoldDB" id="A0A223V2W9"/>
<reference evidence="6 7" key="1">
    <citation type="submission" date="2017-08" db="EMBL/GenBank/DDBJ databases">
        <title>The complete genome sequence of Maribacter sp. B1, isolated from deep-sea sediment.</title>
        <authorList>
            <person name="Wu Y.-H."/>
            <person name="Cheng H."/>
            <person name="Xu X.-W."/>
        </authorList>
    </citation>
    <scope>NUCLEOTIDE SEQUENCE [LARGE SCALE GENOMIC DNA]</scope>
    <source>
        <strain evidence="6 7">B1</strain>
    </source>
</reference>
<protein>
    <submittedName>
        <fullName evidence="6">(2Fe-2S)-binding protein</fullName>
    </submittedName>
</protein>
<dbReference type="RefSeq" id="WP_094995981.1">
    <property type="nucleotide sequence ID" value="NZ_BMJL01000001.1"/>
</dbReference>
<dbReference type="CDD" id="cd00207">
    <property type="entry name" value="fer2"/>
    <property type="match status" value="1"/>
</dbReference>
<gene>
    <name evidence="6" type="ORF">CJ263_03435</name>
</gene>
<dbReference type="Proteomes" id="UP000215244">
    <property type="component" value="Chromosome"/>
</dbReference>
<dbReference type="SUPFAM" id="SSF54292">
    <property type="entry name" value="2Fe-2S ferredoxin-like"/>
    <property type="match status" value="1"/>
</dbReference>
<dbReference type="InterPro" id="IPR036884">
    <property type="entry name" value="2Fe-2S-bd_dom_sf"/>
</dbReference>
<proteinExistence type="predicted"/>
<dbReference type="Pfam" id="PF01799">
    <property type="entry name" value="Fer2_2"/>
    <property type="match status" value="1"/>
</dbReference>
<keyword evidence="7" id="KW-1185">Reference proteome</keyword>
<accession>A0A223V2W9</accession>
<keyword evidence="1" id="KW-0001">2Fe-2S</keyword>
<dbReference type="KEGG" id="marb:CJ263_03435"/>
<dbReference type="PANTHER" id="PTHR44379:SF2">
    <property type="entry name" value="BLR6218 PROTEIN"/>
    <property type="match status" value="1"/>
</dbReference>
<dbReference type="InterPro" id="IPR002888">
    <property type="entry name" value="2Fe-2S-bd"/>
</dbReference>
<evidence type="ECO:0000256" key="5">
    <source>
        <dbReference type="ARBA" id="ARBA00023014"/>
    </source>
</evidence>
<dbReference type="PROSITE" id="PS51085">
    <property type="entry name" value="2FE2S_FER_2"/>
    <property type="match status" value="1"/>
</dbReference>
<dbReference type="GO" id="GO:0016491">
    <property type="term" value="F:oxidoreductase activity"/>
    <property type="evidence" value="ECO:0007669"/>
    <property type="project" value="UniProtKB-KW"/>
</dbReference>